<organism evidence="5 6">
    <name type="scientific">Pseudomonas syringae pv. maculicola</name>
    <dbReference type="NCBI Taxonomy" id="59511"/>
    <lineage>
        <taxon>Bacteria</taxon>
        <taxon>Pseudomonadati</taxon>
        <taxon>Pseudomonadota</taxon>
        <taxon>Gammaproteobacteria</taxon>
        <taxon>Pseudomonadales</taxon>
        <taxon>Pseudomonadaceae</taxon>
        <taxon>Pseudomonas</taxon>
    </lineage>
</organism>
<dbReference type="GO" id="GO:0005524">
    <property type="term" value="F:ATP binding"/>
    <property type="evidence" value="ECO:0007669"/>
    <property type="project" value="UniProtKB-KW"/>
</dbReference>
<reference evidence="5 6" key="1">
    <citation type="submission" date="2018-08" db="EMBL/GenBank/DDBJ databases">
        <title>Recombination of ecologically and evolutionarily significant loci maintains genetic cohesion in the Pseudomonas syringae species complex.</title>
        <authorList>
            <person name="Dillon M."/>
            <person name="Thakur S."/>
            <person name="Almeida R.N.D."/>
            <person name="Weir B.S."/>
            <person name="Guttman D.S."/>
        </authorList>
    </citation>
    <scope>NUCLEOTIDE SEQUENCE [LARGE SCALE GENOMIC DNA]</scope>
    <source>
        <strain evidence="5 6">88_10</strain>
    </source>
</reference>
<keyword evidence="3 5" id="KW-0067">ATP-binding</keyword>
<dbReference type="InterPro" id="IPR050763">
    <property type="entry name" value="ABC_transporter_ATP-binding"/>
</dbReference>
<sequence>MDLHDSWLLAARSFPFLTGTFSDMSSALSIRQLTKTYGNGFQALSGIDLDVAEGDFFALLGPNGAGKSTTIGIISTLVNKTSGMVNIFGHDLDREPAALKR</sequence>
<dbReference type="Gene3D" id="3.40.50.300">
    <property type="entry name" value="P-loop containing nucleotide triphosphate hydrolases"/>
    <property type="match status" value="1"/>
</dbReference>
<feature type="domain" description="ABC transporter" evidence="4">
    <location>
        <begin position="44"/>
        <end position="95"/>
    </location>
</feature>
<dbReference type="SUPFAM" id="SSF52540">
    <property type="entry name" value="P-loop containing nucleoside triphosphate hydrolases"/>
    <property type="match status" value="1"/>
</dbReference>
<dbReference type="PANTHER" id="PTHR42711">
    <property type="entry name" value="ABC TRANSPORTER ATP-BINDING PROTEIN"/>
    <property type="match status" value="1"/>
</dbReference>
<dbReference type="PANTHER" id="PTHR42711:SF15">
    <property type="entry name" value="ABC-TYPE MULTIDRUG TRANSPORT SYSTEM, ATPASE COMPONENT"/>
    <property type="match status" value="1"/>
</dbReference>
<dbReference type="EMBL" id="RBNL01003260">
    <property type="protein sequence ID" value="RML54901.1"/>
    <property type="molecule type" value="Genomic_DNA"/>
</dbReference>
<dbReference type="InterPro" id="IPR003439">
    <property type="entry name" value="ABC_transporter-like_ATP-bd"/>
</dbReference>
<evidence type="ECO:0000256" key="1">
    <source>
        <dbReference type="ARBA" id="ARBA00022448"/>
    </source>
</evidence>
<dbReference type="InterPro" id="IPR027417">
    <property type="entry name" value="P-loop_NTPase"/>
</dbReference>
<evidence type="ECO:0000313" key="5">
    <source>
        <dbReference type="EMBL" id="RML54901.1"/>
    </source>
</evidence>
<name>A0A3M2WTQ9_PSEYM</name>
<evidence type="ECO:0000259" key="4">
    <source>
        <dbReference type="Pfam" id="PF00005"/>
    </source>
</evidence>
<dbReference type="AlphaFoldDB" id="A0A3M2WTQ9"/>
<keyword evidence="2" id="KW-0547">Nucleotide-binding</keyword>
<dbReference type="GO" id="GO:0016887">
    <property type="term" value="F:ATP hydrolysis activity"/>
    <property type="evidence" value="ECO:0007669"/>
    <property type="project" value="InterPro"/>
</dbReference>
<feature type="non-terminal residue" evidence="5">
    <location>
        <position position="101"/>
    </location>
</feature>
<evidence type="ECO:0000313" key="6">
    <source>
        <dbReference type="Proteomes" id="UP000282378"/>
    </source>
</evidence>
<comment type="caution">
    <text evidence="5">The sequence shown here is derived from an EMBL/GenBank/DDBJ whole genome shotgun (WGS) entry which is preliminary data.</text>
</comment>
<keyword evidence="1" id="KW-0813">Transport</keyword>
<dbReference type="Proteomes" id="UP000282378">
    <property type="component" value="Unassembled WGS sequence"/>
</dbReference>
<dbReference type="Pfam" id="PF00005">
    <property type="entry name" value="ABC_tran"/>
    <property type="match status" value="1"/>
</dbReference>
<evidence type="ECO:0000256" key="2">
    <source>
        <dbReference type="ARBA" id="ARBA00022741"/>
    </source>
</evidence>
<protein>
    <submittedName>
        <fullName evidence="5">ABC transporter, ATP-binding protein</fullName>
    </submittedName>
</protein>
<accession>A0A3M2WTQ9</accession>
<proteinExistence type="predicted"/>
<evidence type="ECO:0000256" key="3">
    <source>
        <dbReference type="ARBA" id="ARBA00022840"/>
    </source>
</evidence>
<gene>
    <name evidence="5" type="ORF">APX70_01578</name>
</gene>